<name>A0A1F6V0T6_9PROT</name>
<dbReference type="NCBIfam" id="NF002490">
    <property type="entry name" value="PRK01777.1"/>
    <property type="match status" value="1"/>
</dbReference>
<protein>
    <recommendedName>
        <fullName evidence="2">UPF0125 protein A2W18_10690</fullName>
    </recommendedName>
</protein>
<dbReference type="PANTHER" id="PTHR37483">
    <property type="entry name" value="UPF0125 PROTEIN RATB"/>
    <property type="match status" value="1"/>
</dbReference>
<dbReference type="Gene3D" id="3.10.20.280">
    <property type="entry name" value="RnfH-like"/>
    <property type="match status" value="1"/>
</dbReference>
<evidence type="ECO:0000313" key="4">
    <source>
        <dbReference type="EMBL" id="OGI63283.1"/>
    </source>
</evidence>
<dbReference type="PANTHER" id="PTHR37483:SF1">
    <property type="entry name" value="UPF0125 PROTEIN RATB"/>
    <property type="match status" value="1"/>
</dbReference>
<dbReference type="SUPFAM" id="SSF54285">
    <property type="entry name" value="MoaD/ThiS"/>
    <property type="match status" value="1"/>
</dbReference>
<evidence type="ECO:0000256" key="1">
    <source>
        <dbReference type="ARBA" id="ARBA00010645"/>
    </source>
</evidence>
<dbReference type="InterPro" id="IPR037021">
    <property type="entry name" value="RnfH_sf"/>
</dbReference>
<feature type="region of interest" description="Disordered" evidence="3">
    <location>
        <begin position="79"/>
        <end position="100"/>
    </location>
</feature>
<evidence type="ECO:0000256" key="2">
    <source>
        <dbReference type="HAMAP-Rule" id="MF_00460"/>
    </source>
</evidence>
<reference evidence="4 5" key="1">
    <citation type="journal article" date="2016" name="Nat. Commun.">
        <title>Thousands of microbial genomes shed light on interconnected biogeochemical processes in an aquifer system.</title>
        <authorList>
            <person name="Anantharaman K."/>
            <person name="Brown C.T."/>
            <person name="Hug L.A."/>
            <person name="Sharon I."/>
            <person name="Castelle C.J."/>
            <person name="Probst A.J."/>
            <person name="Thomas B.C."/>
            <person name="Singh A."/>
            <person name="Wilkins M.J."/>
            <person name="Karaoz U."/>
            <person name="Brodie E.L."/>
            <person name="Williams K.H."/>
            <person name="Hubbard S.S."/>
            <person name="Banfield J.F."/>
        </authorList>
    </citation>
    <scope>NUCLEOTIDE SEQUENCE [LARGE SCALE GENOMIC DNA]</scope>
</reference>
<dbReference type="Pfam" id="PF03658">
    <property type="entry name" value="Ub-RnfH"/>
    <property type="match status" value="1"/>
</dbReference>
<evidence type="ECO:0000313" key="5">
    <source>
        <dbReference type="Proteomes" id="UP000179076"/>
    </source>
</evidence>
<organism evidence="4 5">
    <name type="scientific">Candidatus Muproteobacteria bacterium RBG_16_60_9</name>
    <dbReference type="NCBI Taxonomy" id="1817755"/>
    <lineage>
        <taxon>Bacteria</taxon>
        <taxon>Pseudomonadati</taxon>
        <taxon>Pseudomonadota</taxon>
        <taxon>Candidatus Muproteobacteria</taxon>
    </lineage>
</organism>
<accession>A0A1F6V0T6</accession>
<dbReference type="InterPro" id="IPR005346">
    <property type="entry name" value="RnfH"/>
</dbReference>
<dbReference type="Proteomes" id="UP000179076">
    <property type="component" value="Unassembled WGS sequence"/>
</dbReference>
<dbReference type="InterPro" id="IPR016155">
    <property type="entry name" value="Mopterin_synth/thiamin_S_b"/>
</dbReference>
<comment type="caution">
    <text evidence="4">The sequence shown here is derived from an EMBL/GenBank/DDBJ whole genome shotgun (WGS) entry which is preliminary data.</text>
</comment>
<comment type="similarity">
    <text evidence="1 2">Belongs to the UPF0125 (RnfH) family.</text>
</comment>
<dbReference type="EMBL" id="MFSP01000158">
    <property type="protein sequence ID" value="OGI63283.1"/>
    <property type="molecule type" value="Genomic_DNA"/>
</dbReference>
<evidence type="ECO:0000256" key="3">
    <source>
        <dbReference type="SAM" id="MobiDB-lite"/>
    </source>
</evidence>
<sequence length="100" mass="10814">MTPPRITVEVVYATPAEQVVKTVALSAGATVAQAIAAAGLLAQFPQIDLSRQAFGIFGARVRANDAVADGDRVEIYRPLQADPKETRRRRARRAKAVRSK</sequence>
<dbReference type="HAMAP" id="MF_00460">
    <property type="entry name" value="UPF0125_RnfH"/>
    <property type="match status" value="1"/>
</dbReference>
<dbReference type="AlphaFoldDB" id="A0A1F6V0T6"/>
<proteinExistence type="inferred from homology"/>
<gene>
    <name evidence="4" type="ORF">A2W18_10690</name>
</gene>
<feature type="compositionally biased region" description="Basic residues" evidence="3">
    <location>
        <begin position="86"/>
        <end position="100"/>
    </location>
</feature>